<reference evidence="8" key="1">
    <citation type="journal article" date="2023" name="G3 (Bethesda)">
        <title>Whole genome assembly and annotation of the endangered Caribbean coral Acropora cervicornis.</title>
        <authorList>
            <person name="Selwyn J.D."/>
            <person name="Vollmer S.V."/>
        </authorList>
    </citation>
    <scope>NUCLEOTIDE SEQUENCE</scope>
    <source>
        <strain evidence="8">K2</strain>
    </source>
</reference>
<evidence type="ECO:0000256" key="4">
    <source>
        <dbReference type="ARBA" id="ARBA00032988"/>
    </source>
</evidence>
<evidence type="ECO:0000256" key="1">
    <source>
        <dbReference type="ARBA" id="ARBA00004514"/>
    </source>
</evidence>
<proteinExistence type="predicted"/>
<organism evidence="8 9">
    <name type="scientific">Acropora cervicornis</name>
    <name type="common">Staghorn coral</name>
    <dbReference type="NCBI Taxonomy" id="6130"/>
    <lineage>
        <taxon>Eukaryota</taxon>
        <taxon>Metazoa</taxon>
        <taxon>Cnidaria</taxon>
        <taxon>Anthozoa</taxon>
        <taxon>Hexacorallia</taxon>
        <taxon>Scleractinia</taxon>
        <taxon>Astrocoeniina</taxon>
        <taxon>Acroporidae</taxon>
        <taxon>Acropora</taxon>
    </lineage>
</organism>
<dbReference type="GO" id="GO:0005829">
    <property type="term" value="C:cytosol"/>
    <property type="evidence" value="ECO:0007669"/>
    <property type="project" value="UniProtKB-SubCell"/>
</dbReference>
<dbReference type="EMBL" id="JARQWQ010000099">
    <property type="protein sequence ID" value="KAK2551288.1"/>
    <property type="molecule type" value="Genomic_DNA"/>
</dbReference>
<dbReference type="InterPro" id="IPR001279">
    <property type="entry name" value="Metallo-B-lactamas"/>
</dbReference>
<dbReference type="Pfam" id="PF00753">
    <property type="entry name" value="Lactamase_B"/>
    <property type="match status" value="1"/>
</dbReference>
<accession>A0AAD9PY91</accession>
<name>A0AAD9PY91_ACRCE</name>
<dbReference type="InterPro" id="IPR036866">
    <property type="entry name" value="RibonucZ/Hydroxyglut_hydro"/>
</dbReference>
<dbReference type="PANTHER" id="PTHR23200:SF48">
    <property type="entry name" value="METALLO-BETA-LACTAMASE DOMAIN-CONTAINING PROTEIN 1"/>
    <property type="match status" value="1"/>
</dbReference>
<dbReference type="CDD" id="cd07711">
    <property type="entry name" value="MBLAC1-like_MBL-fold"/>
    <property type="match status" value="1"/>
</dbReference>
<dbReference type="PANTHER" id="PTHR23200">
    <property type="entry name" value="METALLO-BETA-LACTAMASE DOMAIN-CONTAINING PROTEIN 1"/>
    <property type="match status" value="1"/>
</dbReference>
<reference evidence="8" key="2">
    <citation type="journal article" date="2023" name="Science">
        <title>Genomic signatures of disease resistance in endangered staghorn corals.</title>
        <authorList>
            <person name="Vollmer S.V."/>
            <person name="Selwyn J.D."/>
            <person name="Despard B.A."/>
            <person name="Roesel C.L."/>
        </authorList>
    </citation>
    <scope>NUCLEOTIDE SEQUENCE</scope>
    <source>
        <strain evidence="8">K2</strain>
    </source>
</reference>
<evidence type="ECO:0000256" key="6">
    <source>
        <dbReference type="ARBA" id="ARBA00045869"/>
    </source>
</evidence>
<dbReference type="InterPro" id="IPR039344">
    <property type="entry name" value="MBLAC1"/>
</dbReference>
<dbReference type="Proteomes" id="UP001249851">
    <property type="component" value="Unassembled WGS sequence"/>
</dbReference>
<dbReference type="SUPFAM" id="SSF56281">
    <property type="entry name" value="Metallo-hydrolase/oxidoreductase"/>
    <property type="match status" value="1"/>
</dbReference>
<evidence type="ECO:0000256" key="5">
    <source>
        <dbReference type="ARBA" id="ARBA00044690"/>
    </source>
</evidence>
<comment type="catalytic activity">
    <reaction evidence="5">
        <text>a ribonucleotidyl-ribonucleotide-RNA + H2O = a 3'-end ribonucleotide-RNA + a 5'-end 5'-phospho-ribonucleoside-RNA + H(+)</text>
        <dbReference type="Rhea" id="RHEA:68096"/>
        <dbReference type="Rhea" id="RHEA-COMP:15179"/>
        <dbReference type="Rhea" id="RHEA-COMP:17355"/>
        <dbReference type="Rhea" id="RHEA-COMP:17428"/>
        <dbReference type="ChEBI" id="CHEBI:15377"/>
        <dbReference type="ChEBI" id="CHEBI:15378"/>
        <dbReference type="ChEBI" id="CHEBI:74896"/>
        <dbReference type="ChEBI" id="CHEBI:138282"/>
        <dbReference type="ChEBI" id="CHEBI:173118"/>
    </reaction>
    <physiologicalReaction direction="left-to-right" evidence="5">
        <dbReference type="Rhea" id="RHEA:68097"/>
    </physiologicalReaction>
</comment>
<comment type="subcellular location">
    <subcellularLocation>
        <location evidence="1">Cytoplasm</location>
        <location evidence="1">Cytosol</location>
    </subcellularLocation>
</comment>
<evidence type="ECO:0000256" key="3">
    <source>
        <dbReference type="ARBA" id="ARBA00014856"/>
    </source>
</evidence>
<comment type="function">
    <text evidence="6">Endoribonuclease that catalyzes the hydrolysis of histone-coding pre-mRNA 3'-end. Involved in histone pre-mRNA processing during the S-phase of the cell cycle, which is required for entering/progressing through S-phase. Cleaves histone pre-mRNA at a major and a minor cleavage site after the 5'-ACCCA-3' and the 5'-ACCCACA-3' sequence, respectively, and located downstream of the stem-loop. May require the presence of the HDE element located at the histone pre-RNA 3'-end to avoid non-specific cleavage.</text>
</comment>
<evidence type="ECO:0000259" key="7">
    <source>
        <dbReference type="Pfam" id="PF00753"/>
    </source>
</evidence>
<dbReference type="AlphaFoldDB" id="A0AAD9PY91"/>
<keyword evidence="9" id="KW-1185">Reference proteome</keyword>
<dbReference type="Gene3D" id="3.60.15.10">
    <property type="entry name" value="Ribonuclease Z/Hydroxyacylglutathione hydrolase-like"/>
    <property type="match status" value="1"/>
</dbReference>
<comment type="subunit">
    <text evidence="2">Homodimer.</text>
</comment>
<protein>
    <recommendedName>
        <fullName evidence="3">Metallo-beta-lactamase domain-containing protein 1</fullName>
    </recommendedName>
    <alternativeName>
        <fullName evidence="4">Endoribonuclease MBLAC1</fullName>
    </alternativeName>
</protein>
<gene>
    <name evidence="8" type="ORF">P5673_027880</name>
</gene>
<evidence type="ECO:0000256" key="2">
    <source>
        <dbReference type="ARBA" id="ARBA00011738"/>
    </source>
</evidence>
<sequence length="152" mass="16894">MAGRTQRCRALVQVLLQGYSYTDAQDRYRAGGTCTLVVGNDKIILVDTESPRDKECLLNKLAEHGVSPDDINYVVCTHGHVDHVGNLNLFANAVHIVSHDILHDRDIYSDLADSFKEGIPHHIEENIEVISTPGHTLQDVSVVVRGTEHMEQ</sequence>
<comment type="caution">
    <text evidence="8">The sequence shown here is derived from an EMBL/GenBank/DDBJ whole genome shotgun (WGS) entry which is preliminary data.</text>
</comment>
<evidence type="ECO:0000313" key="9">
    <source>
        <dbReference type="Proteomes" id="UP001249851"/>
    </source>
</evidence>
<feature type="domain" description="Metallo-beta-lactamase" evidence="7">
    <location>
        <begin position="31"/>
        <end position="113"/>
    </location>
</feature>
<evidence type="ECO:0000313" key="8">
    <source>
        <dbReference type="EMBL" id="KAK2551288.1"/>
    </source>
</evidence>